<evidence type="ECO:0000256" key="11">
    <source>
        <dbReference type="ARBA" id="ARBA00023004"/>
    </source>
</evidence>
<keyword evidence="9 15" id="KW-0521">NADP</keyword>
<feature type="site" description="Involved in heme-bound ligand stabilization and O-O bond activation" evidence="15">
    <location>
        <position position="35"/>
    </location>
</feature>
<dbReference type="SUPFAM" id="SSF63380">
    <property type="entry name" value="Riboflavin synthase domain-like"/>
    <property type="match status" value="1"/>
</dbReference>
<dbReference type="InterPro" id="IPR001709">
    <property type="entry name" value="Flavoprot_Pyr_Nucl_cyt_Rdtase"/>
</dbReference>
<evidence type="ECO:0000256" key="5">
    <source>
        <dbReference type="ARBA" id="ARBA00022621"/>
    </source>
</evidence>
<dbReference type="FunFam" id="2.40.30.10:FF:000034">
    <property type="entry name" value="Flavohemoprotein"/>
    <property type="match status" value="1"/>
</dbReference>
<dbReference type="GO" id="GO:0071949">
    <property type="term" value="F:FAD binding"/>
    <property type="evidence" value="ECO:0007669"/>
    <property type="project" value="InterPro"/>
</dbReference>
<dbReference type="PROSITE" id="PS01033">
    <property type="entry name" value="GLOBIN"/>
    <property type="match status" value="1"/>
</dbReference>
<evidence type="ECO:0000259" key="17">
    <source>
        <dbReference type="PROSITE" id="PS51384"/>
    </source>
</evidence>
<feature type="site" description="Influences the redox potential of the prosthetic heme and FAD groups" evidence="15">
    <location>
        <position position="90"/>
    </location>
</feature>
<dbReference type="EMBL" id="CDGG01000001">
    <property type="protein sequence ID" value="CEI81929.1"/>
    <property type="molecule type" value="Genomic_DNA"/>
</dbReference>
<comment type="caution">
    <text evidence="15">Lacks conserved residue(s) required for the propagation of feature annotation.</text>
</comment>
<dbReference type="InterPro" id="IPR012292">
    <property type="entry name" value="Globin/Proto"/>
</dbReference>
<evidence type="ECO:0000313" key="19">
    <source>
        <dbReference type="Proteomes" id="UP000040453"/>
    </source>
</evidence>
<keyword evidence="7 15" id="KW-0479">Metal-binding</keyword>
<evidence type="ECO:0000256" key="4">
    <source>
        <dbReference type="ARBA" id="ARBA00022617"/>
    </source>
</evidence>
<proteinExistence type="inferred from homology"/>
<comment type="similarity">
    <text evidence="1 15">In the C-terminal section; belongs to the flavoprotein pyridine nucleotide cytochrome reductase family.</text>
</comment>
<keyword evidence="15" id="KW-0216">Detoxification</keyword>
<dbReference type="Proteomes" id="UP000040453">
    <property type="component" value="Unassembled WGS sequence"/>
</dbReference>
<dbReference type="Gene3D" id="2.40.30.10">
    <property type="entry name" value="Translation factors"/>
    <property type="match status" value="1"/>
</dbReference>
<dbReference type="Pfam" id="PF00970">
    <property type="entry name" value="FAD_binding_6"/>
    <property type="match status" value="1"/>
</dbReference>
<comment type="function">
    <text evidence="15">Is involved in NO detoxification in an aerobic process, termed nitric oxide dioxygenase (NOD) reaction that utilizes O(2) and NAD(P)H to convert NO to nitrate, which protects the bacterium from various noxious nitrogen compounds. Therefore, plays a central role in the inducible response to nitrosative stress.</text>
</comment>
<feature type="active site" description="Charge relay system" evidence="15">
    <location>
        <position position="101"/>
    </location>
</feature>
<dbReference type="Gene3D" id="3.40.50.80">
    <property type="entry name" value="Nucleotide-binding domain of ferredoxin-NADP reductase (FNR) module"/>
    <property type="match status" value="1"/>
</dbReference>
<gene>
    <name evidence="18" type="primary">hmp_1</name>
    <name evidence="15" type="synonym">hmp</name>
    <name evidence="18" type="ORF">BN997_01784</name>
</gene>
<dbReference type="PANTHER" id="PTHR43396">
    <property type="entry name" value="FLAVOHEMOPROTEIN"/>
    <property type="match status" value="1"/>
</dbReference>
<dbReference type="PROSITE" id="PS51384">
    <property type="entry name" value="FAD_FR"/>
    <property type="match status" value="1"/>
</dbReference>
<evidence type="ECO:0000256" key="12">
    <source>
        <dbReference type="ARBA" id="ARBA00023027"/>
    </source>
</evidence>
<dbReference type="CDD" id="cd06184">
    <property type="entry name" value="flavohem_like_fad_nad_binding"/>
    <property type="match status" value="1"/>
</dbReference>
<keyword evidence="19" id="KW-1185">Reference proteome</keyword>
<dbReference type="NCBIfam" id="NF009805">
    <property type="entry name" value="PRK13289.1"/>
    <property type="match status" value="1"/>
</dbReference>
<evidence type="ECO:0000256" key="15">
    <source>
        <dbReference type="HAMAP-Rule" id="MF_01252"/>
    </source>
</evidence>
<dbReference type="Pfam" id="PF00175">
    <property type="entry name" value="NAD_binding_1"/>
    <property type="match status" value="1"/>
</dbReference>
<evidence type="ECO:0000259" key="16">
    <source>
        <dbReference type="PROSITE" id="PS01033"/>
    </source>
</evidence>
<sequence>MATTTAGLDQKTIETIKATVPVLQEHGEAITGHFYKIMLENHPELKNVFNQTNQRKGGQPKALANTVYAAAANIEHLEDILPHVKQIAHKHTSLNIRPEQYPIVGKYLLIAIKDVLGDAATDDIINAWEKAYGVIADVFISVEKEMYEEKQNTPGGWVGFRDFTVTKKVPESEVITSFYLKPADNGKLPPYQAGQYITVKAQMEGEAYDHLRQYSLSTAPGQDFLRISVKREDEHHPEGIVSNYLHNQVEEGAVLAISAPAGDFVLNETEQKPLVLISGGVGLTPLMSMLETVVEEQPEREVIFIHAARSRAYHAMKDKIASIAESNKQVTQYTVYADNTDAGVCDKEGHIDLDWLKTVIPTVDASFYLCGPKGFMGAMHGHLQEMNVADNDIHFELFEPMDEIAN</sequence>
<comment type="cofactor">
    <cofactor evidence="15">
        <name>FAD</name>
        <dbReference type="ChEBI" id="CHEBI:57692"/>
    </cofactor>
    <text evidence="15">Binds 1 FAD per subunit.</text>
</comment>
<dbReference type="GO" id="GO:0005344">
    <property type="term" value="F:oxygen carrier activity"/>
    <property type="evidence" value="ECO:0007669"/>
    <property type="project" value="UniProtKB-UniRule"/>
</dbReference>
<feature type="site" description="Influences the redox potential of the prosthetic heme and FAD groups" evidence="15">
    <location>
        <position position="396"/>
    </location>
</feature>
<evidence type="ECO:0000256" key="3">
    <source>
        <dbReference type="ARBA" id="ARBA00022448"/>
    </source>
</evidence>
<dbReference type="RefSeq" id="WP_042531391.1">
    <property type="nucleotide sequence ID" value="NZ_CDGG01000001.1"/>
</dbReference>
<dbReference type="CDD" id="cd14777">
    <property type="entry name" value="Yhb1-globin-like"/>
    <property type="match status" value="1"/>
</dbReference>
<dbReference type="InterPro" id="IPR008333">
    <property type="entry name" value="Cbr1-like_FAD-bd_dom"/>
</dbReference>
<feature type="binding site" evidence="15">
    <location>
        <position position="196"/>
    </location>
    <ligand>
        <name>FAD</name>
        <dbReference type="ChEBI" id="CHEBI:57692"/>
    </ligand>
</feature>
<reference evidence="18 19" key="1">
    <citation type="submission" date="2014-11" db="EMBL/GenBank/DDBJ databases">
        <authorList>
            <person name="Urmite Genomes Urmite Genomes"/>
        </authorList>
    </citation>
    <scope>NUCLEOTIDE SEQUENCE [LARGE SCALE GENOMIC DNA]</scope>
    <source>
        <strain evidence="18 19">Oc5</strain>
    </source>
</reference>
<dbReference type="SUPFAM" id="SSF52343">
    <property type="entry name" value="Ferredoxin reductase-like, C-terminal NADP-linked domain"/>
    <property type="match status" value="1"/>
</dbReference>
<dbReference type="STRING" id="545501.BN997_01784"/>
<keyword evidence="5 15" id="KW-0561">Oxygen transport</keyword>
<keyword evidence="12 15" id="KW-0520">NAD</keyword>
<dbReference type="SUPFAM" id="SSF46458">
    <property type="entry name" value="Globin-like"/>
    <property type="match status" value="1"/>
</dbReference>
<evidence type="ECO:0000256" key="1">
    <source>
        <dbReference type="ARBA" id="ARBA00006401"/>
    </source>
</evidence>
<keyword evidence="4 15" id="KW-0349">Heme</keyword>
<evidence type="ECO:0000256" key="2">
    <source>
        <dbReference type="ARBA" id="ARBA00008414"/>
    </source>
</evidence>
<dbReference type="FunFam" id="1.10.490.10:FF:000003">
    <property type="entry name" value="Flavohemoprotein"/>
    <property type="match status" value="1"/>
</dbReference>
<dbReference type="GO" id="GO:0019825">
    <property type="term" value="F:oxygen binding"/>
    <property type="evidence" value="ECO:0007669"/>
    <property type="project" value="InterPro"/>
</dbReference>
<keyword evidence="3 15" id="KW-0813">Transport</keyword>
<keyword evidence="8 15" id="KW-0274">FAD</keyword>
<feature type="domain" description="FAD-binding FR-type" evidence="17">
    <location>
        <begin position="158"/>
        <end position="267"/>
    </location>
</feature>
<comment type="similarity">
    <text evidence="2 15">Belongs to the globin family. Two-domain flavohemoproteins subfamily.</text>
</comment>
<keyword evidence="11 15" id="KW-0408">Iron</keyword>
<dbReference type="InterPro" id="IPR009050">
    <property type="entry name" value="Globin-like_sf"/>
</dbReference>
<dbReference type="EC" id="1.14.12.17" evidence="15"/>
<evidence type="ECO:0000256" key="8">
    <source>
        <dbReference type="ARBA" id="ARBA00022827"/>
    </source>
</evidence>
<protein>
    <recommendedName>
        <fullName evidence="15">Flavohemoprotein</fullName>
    </recommendedName>
    <alternativeName>
        <fullName evidence="15">Flavohemoglobin</fullName>
    </alternativeName>
    <alternativeName>
        <fullName evidence="15">Hemoglobin-like protein</fullName>
    </alternativeName>
    <alternativeName>
        <fullName evidence="15">Nitric oxide dioxygenase</fullName>
        <shortName evidence="15">NO oxygenase</shortName>
        <shortName evidence="15">NOD</shortName>
        <ecNumber evidence="15">1.14.12.17</ecNumber>
    </alternativeName>
</protein>
<dbReference type="GO" id="GO:0008941">
    <property type="term" value="F:nitric oxide dioxygenase NAD(P)H activity"/>
    <property type="evidence" value="ECO:0007669"/>
    <property type="project" value="UniProtKB-UniRule"/>
</dbReference>
<feature type="domain" description="Globin" evidence="16">
    <location>
        <begin position="7"/>
        <end position="144"/>
    </location>
</feature>
<dbReference type="GO" id="GO:0046210">
    <property type="term" value="P:nitric oxide catabolic process"/>
    <property type="evidence" value="ECO:0007669"/>
    <property type="project" value="TreeGrafter"/>
</dbReference>
<comment type="catalytic activity">
    <reaction evidence="13 15">
        <text>2 nitric oxide + NADH + 2 O2 = 2 nitrate + NAD(+) + H(+)</text>
        <dbReference type="Rhea" id="RHEA:19469"/>
        <dbReference type="ChEBI" id="CHEBI:15378"/>
        <dbReference type="ChEBI" id="CHEBI:15379"/>
        <dbReference type="ChEBI" id="CHEBI:16480"/>
        <dbReference type="ChEBI" id="CHEBI:17632"/>
        <dbReference type="ChEBI" id="CHEBI:57540"/>
        <dbReference type="ChEBI" id="CHEBI:57945"/>
        <dbReference type="EC" id="1.14.12.17"/>
    </reaction>
</comment>
<evidence type="ECO:0000256" key="10">
    <source>
        <dbReference type="ARBA" id="ARBA00023002"/>
    </source>
</evidence>
<comment type="catalytic activity">
    <reaction evidence="14 15">
        <text>2 nitric oxide + NADPH + 2 O2 = 2 nitrate + NADP(+) + H(+)</text>
        <dbReference type="Rhea" id="RHEA:19465"/>
        <dbReference type="ChEBI" id="CHEBI:15378"/>
        <dbReference type="ChEBI" id="CHEBI:15379"/>
        <dbReference type="ChEBI" id="CHEBI:16480"/>
        <dbReference type="ChEBI" id="CHEBI:17632"/>
        <dbReference type="ChEBI" id="CHEBI:57783"/>
        <dbReference type="ChEBI" id="CHEBI:58349"/>
        <dbReference type="EC" id="1.14.12.17"/>
    </reaction>
</comment>
<evidence type="ECO:0000256" key="9">
    <source>
        <dbReference type="ARBA" id="ARBA00022857"/>
    </source>
</evidence>
<dbReference type="InterPro" id="IPR001433">
    <property type="entry name" value="OxRdtase_FAD/NAD-bd"/>
</dbReference>
<feature type="active site" description="Charge relay system" evidence="15">
    <location>
        <position position="143"/>
    </location>
</feature>
<evidence type="ECO:0000256" key="13">
    <source>
        <dbReference type="ARBA" id="ARBA00048649"/>
    </source>
</evidence>
<dbReference type="InterPro" id="IPR017927">
    <property type="entry name" value="FAD-bd_FR_type"/>
</dbReference>
<dbReference type="InterPro" id="IPR000971">
    <property type="entry name" value="Globin"/>
</dbReference>
<organism evidence="18 19">
    <name type="scientific">Oceanobacillus oncorhynchi</name>
    <dbReference type="NCBI Taxonomy" id="545501"/>
    <lineage>
        <taxon>Bacteria</taxon>
        <taxon>Bacillati</taxon>
        <taxon>Bacillota</taxon>
        <taxon>Bacilli</taxon>
        <taxon>Bacillales</taxon>
        <taxon>Bacillaceae</taxon>
        <taxon>Oceanobacillus</taxon>
    </lineage>
</organism>
<dbReference type="PRINTS" id="PR00371">
    <property type="entry name" value="FPNCR"/>
</dbReference>
<dbReference type="GO" id="GO:0020037">
    <property type="term" value="F:heme binding"/>
    <property type="evidence" value="ECO:0007669"/>
    <property type="project" value="InterPro"/>
</dbReference>
<evidence type="ECO:0000313" key="18">
    <source>
        <dbReference type="EMBL" id="CEI81929.1"/>
    </source>
</evidence>
<keyword evidence="6 15" id="KW-0285">Flavoprotein</keyword>
<feature type="binding site" description="proximal binding residue" evidence="15">
    <location>
        <position position="91"/>
    </location>
    <ligand>
        <name>heme b</name>
        <dbReference type="ChEBI" id="CHEBI:60344"/>
    </ligand>
    <ligandPart>
        <name>Fe</name>
        <dbReference type="ChEBI" id="CHEBI:18248"/>
    </ligandPart>
</feature>
<dbReference type="Pfam" id="PF00042">
    <property type="entry name" value="Globin"/>
    <property type="match status" value="1"/>
</dbReference>
<name>A0A0A1MQC5_9BACI</name>
<dbReference type="InterPro" id="IPR023950">
    <property type="entry name" value="Hmp"/>
</dbReference>
<comment type="domain">
    <text evidence="15">Consists of two distinct domains; an N-terminal heme-containing oxygen-binding domain and a C-terminal reductase domain with binding sites for FAD and NAD(P)H.</text>
</comment>
<evidence type="ECO:0000256" key="7">
    <source>
        <dbReference type="ARBA" id="ARBA00022723"/>
    </source>
</evidence>
<dbReference type="PANTHER" id="PTHR43396:SF3">
    <property type="entry name" value="FLAVOHEMOPROTEIN"/>
    <property type="match status" value="1"/>
</dbReference>
<dbReference type="AlphaFoldDB" id="A0A0A1MQC5"/>
<dbReference type="OrthoDB" id="9801223at2"/>
<dbReference type="InterPro" id="IPR039261">
    <property type="entry name" value="FNR_nucleotide-bd"/>
</dbReference>
<feature type="binding site" evidence="15">
    <location>
        <begin position="280"/>
        <end position="285"/>
    </location>
    <ligand>
        <name>NADP(+)</name>
        <dbReference type="ChEBI" id="CHEBI:58349"/>
    </ligand>
</feature>
<dbReference type="InterPro" id="IPR017938">
    <property type="entry name" value="Riboflavin_synthase-like_b-brl"/>
</dbReference>
<dbReference type="HAMAP" id="MF_01252">
    <property type="entry name" value="Hmp"/>
    <property type="match status" value="1"/>
</dbReference>
<accession>A0A0A1MQC5</accession>
<dbReference type="GO" id="GO:0009636">
    <property type="term" value="P:response to toxic substance"/>
    <property type="evidence" value="ECO:0007669"/>
    <property type="project" value="UniProtKB-KW"/>
</dbReference>
<evidence type="ECO:0000256" key="6">
    <source>
        <dbReference type="ARBA" id="ARBA00022630"/>
    </source>
</evidence>
<evidence type="ECO:0000256" key="14">
    <source>
        <dbReference type="ARBA" id="ARBA00049433"/>
    </source>
</evidence>
<dbReference type="GO" id="GO:0071500">
    <property type="term" value="P:cellular response to nitrosative stress"/>
    <property type="evidence" value="ECO:0007669"/>
    <property type="project" value="TreeGrafter"/>
</dbReference>
<dbReference type="GO" id="GO:0046872">
    <property type="term" value="F:metal ion binding"/>
    <property type="evidence" value="ECO:0007669"/>
    <property type="project" value="UniProtKB-KW"/>
</dbReference>
<dbReference type="PRINTS" id="PR00410">
    <property type="entry name" value="PHEHYDRXLASE"/>
</dbReference>
<feature type="binding site" evidence="15">
    <location>
        <begin position="212"/>
        <end position="215"/>
    </location>
    <ligand>
        <name>FAD</name>
        <dbReference type="ChEBI" id="CHEBI:57692"/>
    </ligand>
</feature>
<feature type="region of interest" description="Reductase" evidence="15">
    <location>
        <begin position="155"/>
        <end position="406"/>
    </location>
</feature>
<comment type="cofactor">
    <cofactor evidence="15">
        <name>heme b</name>
        <dbReference type="ChEBI" id="CHEBI:60344"/>
    </cofactor>
    <text evidence="15">Binds 1 heme b (iron(II)-protoporphyrin IX) group per subunit.</text>
</comment>
<keyword evidence="10 15" id="KW-0560">Oxidoreductase</keyword>
<dbReference type="Gene3D" id="1.10.490.10">
    <property type="entry name" value="Globins"/>
    <property type="match status" value="1"/>
</dbReference>
<dbReference type="FunFam" id="3.40.50.80:FF:000010">
    <property type="entry name" value="Flavohemoprotein"/>
    <property type="match status" value="1"/>
</dbReference>